<dbReference type="InterPro" id="IPR050650">
    <property type="entry name" value="Type-II_Cytokine-TF_Rcpt"/>
</dbReference>
<dbReference type="SUPFAM" id="SSF49265">
    <property type="entry name" value="Fibronectin type III"/>
    <property type="match status" value="1"/>
</dbReference>
<feature type="transmembrane region" description="Helical" evidence="2">
    <location>
        <begin position="247"/>
        <end position="267"/>
    </location>
</feature>
<keyword evidence="2" id="KW-0812">Transmembrane</keyword>
<comment type="caution">
    <text evidence="4">The sequence shown here is derived from an EMBL/GenBank/DDBJ whole genome shotgun (WGS) entry which is preliminary data.</text>
</comment>
<dbReference type="InterPro" id="IPR013783">
    <property type="entry name" value="Ig-like_fold"/>
</dbReference>
<evidence type="ECO:0000313" key="4">
    <source>
        <dbReference type="EMBL" id="KAK5617444.1"/>
    </source>
</evidence>
<dbReference type="AlphaFoldDB" id="A0AAV9S7W9"/>
<dbReference type="InterPro" id="IPR036116">
    <property type="entry name" value="FN3_sf"/>
</dbReference>
<dbReference type="GO" id="GO:0004896">
    <property type="term" value="F:cytokine receptor activity"/>
    <property type="evidence" value="ECO:0007669"/>
    <property type="project" value="TreeGrafter"/>
</dbReference>
<feature type="region of interest" description="Disordered" evidence="1">
    <location>
        <begin position="298"/>
        <end position="397"/>
    </location>
</feature>
<name>A0AAV9S7W9_9TELE</name>
<dbReference type="Gene3D" id="2.60.40.10">
    <property type="entry name" value="Immunoglobulins"/>
    <property type="match status" value="2"/>
</dbReference>
<evidence type="ECO:0000256" key="3">
    <source>
        <dbReference type="SAM" id="SignalP"/>
    </source>
</evidence>
<accession>A0AAV9S7W9</accession>
<evidence type="ECO:0008006" key="6">
    <source>
        <dbReference type="Google" id="ProtNLM"/>
    </source>
</evidence>
<dbReference type="PANTHER" id="PTHR20859">
    <property type="entry name" value="INTERFERON/INTERLEUKIN RECEPTOR"/>
    <property type="match status" value="1"/>
</dbReference>
<evidence type="ECO:0000256" key="1">
    <source>
        <dbReference type="SAM" id="MobiDB-lite"/>
    </source>
</evidence>
<evidence type="ECO:0000313" key="5">
    <source>
        <dbReference type="Proteomes" id="UP001311232"/>
    </source>
</evidence>
<sequence length="397" mass="44450">MTLTKFLLCLLLFPFVSSAQVAPPTNVTLICRSQKNILYWDHDSIVPGLRFLVTIRSDSSLKGCSDEIWVDGPPLQANVSFLSDPDSTYFLTVKAVLGKNESVPSPEDGLIFSYFHSSLASQKCLLDLPPVNVTAQPHHQIQFQFKHPWLVYKEGVSGCKEHKNKKSHQRVSESKLPYFEYKVKMAGQEQDHTFVCEDAVCEERLQVDAAQDQHCLKIQGMLKKMSVESSQEYCALKTAPPHSHITLYIWISIVILVAAALVAFMVYRRRTLPSFDIPPSLKDFGKKYPLITSGDLVSPMQPVSVSPTEEVEQGFTPSVPVSEEDDVRMKCRPHESRLSEDPEKGNAADDDAAYMEGGNLASDDEEPEPDQESRSPYETRSLVVELAPEDHAEGYRG</sequence>
<dbReference type="Proteomes" id="UP001311232">
    <property type="component" value="Unassembled WGS sequence"/>
</dbReference>
<keyword evidence="2" id="KW-0472">Membrane</keyword>
<keyword evidence="2" id="KW-1133">Transmembrane helix</keyword>
<keyword evidence="5" id="KW-1185">Reference proteome</keyword>
<dbReference type="PANTHER" id="PTHR20859:SF87">
    <property type="entry name" value="CYTOKINE RECEPTOR FAMILY MEMBER B13-RELATED"/>
    <property type="match status" value="1"/>
</dbReference>
<dbReference type="EMBL" id="JAHHUM010000720">
    <property type="protein sequence ID" value="KAK5617444.1"/>
    <property type="molecule type" value="Genomic_DNA"/>
</dbReference>
<keyword evidence="3" id="KW-0732">Signal</keyword>
<protein>
    <recommendedName>
        <fullName evidence="6">Fibronectin type-III domain-containing protein</fullName>
    </recommendedName>
</protein>
<feature type="compositionally biased region" description="Basic and acidic residues" evidence="1">
    <location>
        <begin position="327"/>
        <end position="347"/>
    </location>
</feature>
<evidence type="ECO:0000256" key="2">
    <source>
        <dbReference type="SAM" id="Phobius"/>
    </source>
</evidence>
<feature type="compositionally biased region" description="Basic and acidic residues" evidence="1">
    <location>
        <begin position="388"/>
        <end position="397"/>
    </location>
</feature>
<gene>
    <name evidence="4" type="ORF">CRENBAI_006026</name>
</gene>
<proteinExistence type="predicted"/>
<reference evidence="4 5" key="1">
    <citation type="submission" date="2021-06" db="EMBL/GenBank/DDBJ databases">
        <authorList>
            <person name="Palmer J.M."/>
        </authorList>
    </citation>
    <scope>NUCLEOTIDE SEQUENCE [LARGE SCALE GENOMIC DNA]</scope>
    <source>
        <strain evidence="4 5">MEX-2019</strain>
        <tissue evidence="4">Muscle</tissue>
    </source>
</reference>
<organism evidence="4 5">
    <name type="scientific">Crenichthys baileyi</name>
    <name type="common">White River springfish</name>
    <dbReference type="NCBI Taxonomy" id="28760"/>
    <lineage>
        <taxon>Eukaryota</taxon>
        <taxon>Metazoa</taxon>
        <taxon>Chordata</taxon>
        <taxon>Craniata</taxon>
        <taxon>Vertebrata</taxon>
        <taxon>Euteleostomi</taxon>
        <taxon>Actinopterygii</taxon>
        <taxon>Neopterygii</taxon>
        <taxon>Teleostei</taxon>
        <taxon>Neoteleostei</taxon>
        <taxon>Acanthomorphata</taxon>
        <taxon>Ovalentaria</taxon>
        <taxon>Atherinomorphae</taxon>
        <taxon>Cyprinodontiformes</taxon>
        <taxon>Goodeidae</taxon>
        <taxon>Crenichthys</taxon>
    </lineage>
</organism>
<feature type="signal peptide" evidence="3">
    <location>
        <begin position="1"/>
        <end position="18"/>
    </location>
</feature>
<dbReference type="GO" id="GO:0005886">
    <property type="term" value="C:plasma membrane"/>
    <property type="evidence" value="ECO:0007669"/>
    <property type="project" value="TreeGrafter"/>
</dbReference>
<feature type="chain" id="PRO_5043844085" description="Fibronectin type-III domain-containing protein" evidence="3">
    <location>
        <begin position="19"/>
        <end position="397"/>
    </location>
</feature>